<keyword evidence="3" id="KW-1185">Reference proteome</keyword>
<gene>
    <name evidence="2" type="ORF">ACFPB0_11845</name>
</gene>
<evidence type="ECO:0000256" key="1">
    <source>
        <dbReference type="SAM" id="SignalP"/>
    </source>
</evidence>
<dbReference type="EMBL" id="JBHSGQ010000006">
    <property type="protein sequence ID" value="MFC4725985.1"/>
    <property type="molecule type" value="Genomic_DNA"/>
</dbReference>
<comment type="caution">
    <text evidence="2">The sequence shown here is derived from an EMBL/GenBank/DDBJ whole genome shotgun (WGS) entry which is preliminary data.</text>
</comment>
<dbReference type="RefSeq" id="WP_371392980.1">
    <property type="nucleotide sequence ID" value="NZ_CP163421.1"/>
</dbReference>
<reference evidence="3" key="1">
    <citation type="journal article" date="2019" name="Int. J. Syst. Evol. Microbiol.">
        <title>The Global Catalogue of Microorganisms (GCM) 10K type strain sequencing project: providing services to taxonomists for standard genome sequencing and annotation.</title>
        <authorList>
            <consortium name="The Broad Institute Genomics Platform"/>
            <consortium name="The Broad Institute Genome Sequencing Center for Infectious Disease"/>
            <person name="Wu L."/>
            <person name="Ma J."/>
        </authorList>
    </citation>
    <scope>NUCLEOTIDE SEQUENCE [LARGE SCALE GENOMIC DNA]</scope>
    <source>
        <strain evidence="3">CCUG 62981</strain>
    </source>
</reference>
<dbReference type="Proteomes" id="UP001596024">
    <property type="component" value="Unassembled WGS sequence"/>
</dbReference>
<evidence type="ECO:0000313" key="2">
    <source>
        <dbReference type="EMBL" id="MFC4725985.1"/>
    </source>
</evidence>
<accession>A0ABV9NE63</accession>
<sequence length="591" mass="61529">MKYLVSFGVLAAFAIAPAALSQTPHGEAQGRHGSVTLSAGFPDDPRTFAVQAGGAMRASRLGGAGCVGFITEDPTFILTYEDAGDVFDLMLSAASETDTTMSVRTPDGTVLCDDDSAGNLGPGITVESPASGAYEIWVGTYSAGAGYPDTALHISELAYSTANPFARTVNAEAPPATTLSLRAGFRNDPASIEVSQGGDVRLGPLGTACVGFGSEAPSARLTYRAGRYQLYISTESERDGTIAVLAPDGSWHCDDDGAGSLDPGVTFAEPQSGDYLIWAGTFSDIGEQTATLHVSEIGYAGIDNSVDVSGTPHDGSYRLEAGFSPNPFAMGVRVGGPVSAQLALASGHTVVEGFCYGHMTREPTMRLTWTGNGEPLYISAASDVDTLLLVNAPDGGWWCDDDSAGGVDPGLVIDDASSGVYDIYVATFSSDETSTATVYISETGWGAEALSMRVDTTLEPRSGAVTIDPASVALPYEAELQAGGPLRAFQAGFQSNDYCVGHISREPSYIVNWTPDAPLPFTIYLDAERDTTLAVMTPDGSWRCDDDGSVGLNAGINFPAGEAGLYYVYAGTYGAQEAPATLYVAEGEAPR</sequence>
<feature type="chain" id="PRO_5045456552" description="Peptidase C-terminal archaeal/bacterial domain-containing protein" evidence="1">
    <location>
        <begin position="19"/>
        <end position="591"/>
    </location>
</feature>
<keyword evidence="1" id="KW-0732">Signal</keyword>
<feature type="signal peptide" evidence="1">
    <location>
        <begin position="1"/>
        <end position="18"/>
    </location>
</feature>
<evidence type="ECO:0008006" key="4">
    <source>
        <dbReference type="Google" id="ProtNLM"/>
    </source>
</evidence>
<organism evidence="2 3">
    <name type="scientific">Glycocaulis abyssi</name>
    <dbReference type="NCBI Taxonomy" id="1433403"/>
    <lineage>
        <taxon>Bacteria</taxon>
        <taxon>Pseudomonadati</taxon>
        <taxon>Pseudomonadota</taxon>
        <taxon>Alphaproteobacteria</taxon>
        <taxon>Maricaulales</taxon>
        <taxon>Maricaulaceae</taxon>
        <taxon>Glycocaulis</taxon>
    </lineage>
</organism>
<evidence type="ECO:0000313" key="3">
    <source>
        <dbReference type="Proteomes" id="UP001596024"/>
    </source>
</evidence>
<proteinExistence type="predicted"/>
<protein>
    <recommendedName>
        <fullName evidence="4">Peptidase C-terminal archaeal/bacterial domain-containing protein</fullName>
    </recommendedName>
</protein>
<name>A0ABV9NE63_9PROT</name>